<name>K4KHB0_SIMAS</name>
<proteinExistence type="predicted"/>
<dbReference type="EMBL" id="CP003746">
    <property type="protein sequence ID" value="AFU98494.1"/>
    <property type="molecule type" value="Genomic_DNA"/>
</dbReference>
<protein>
    <submittedName>
        <fullName evidence="1">Uncharacterized protein</fullName>
    </submittedName>
</protein>
<accession>K4KHB0</accession>
<gene>
    <name evidence="1" type="ordered locus">M5M_06495</name>
</gene>
<keyword evidence="2" id="KW-1185">Reference proteome</keyword>
<sequence length="116" mass="13019">MTLSTVQTLNNSITDHFISANHPFFGVRASHCHTLLKRSNWQQKGVLEGNQYIFVGAAFQAKGRIKGYCINHWCLDTRRFVSQSFVTDLNLALVLANSLAQGLRMSRSHLNQPMAA</sequence>
<dbReference type="KEGG" id="saga:M5M_06495"/>
<evidence type="ECO:0000313" key="2">
    <source>
        <dbReference type="Proteomes" id="UP000000466"/>
    </source>
</evidence>
<dbReference type="Proteomes" id="UP000000466">
    <property type="component" value="Chromosome"/>
</dbReference>
<evidence type="ECO:0000313" key="1">
    <source>
        <dbReference type="EMBL" id="AFU98494.1"/>
    </source>
</evidence>
<dbReference type="HOGENOM" id="CLU_2095227_0_0_6"/>
<dbReference type="RefSeq" id="WP_015046667.1">
    <property type="nucleotide sequence ID" value="NC_018868.3"/>
</dbReference>
<reference evidence="1 2" key="1">
    <citation type="journal article" date="2013" name="Genome Announc.">
        <title>Complete genome sequence of Simiduia agarivorans SA1(T), a marine bacterium able to degrade a variety of polysaccharides.</title>
        <authorList>
            <person name="Lin S.Y."/>
            <person name="Shieh W.Y."/>
            <person name="Chen J.S."/>
            <person name="Tang S.L."/>
        </authorList>
    </citation>
    <scope>NUCLEOTIDE SEQUENCE [LARGE SCALE GENOMIC DNA]</scope>
    <source>
        <strain evidence="2">DSM 21679 / JCM 13881 / BCRC 17597 / SA1</strain>
    </source>
</reference>
<dbReference type="AlphaFoldDB" id="K4KHB0"/>
<organism evidence="1 2">
    <name type="scientific">Simiduia agarivorans (strain DSM 21679 / JCM 13881 / BCRC 17597 / SA1)</name>
    <dbReference type="NCBI Taxonomy" id="1117647"/>
    <lineage>
        <taxon>Bacteria</taxon>
        <taxon>Pseudomonadati</taxon>
        <taxon>Pseudomonadota</taxon>
        <taxon>Gammaproteobacteria</taxon>
        <taxon>Cellvibrionales</taxon>
        <taxon>Cellvibrionaceae</taxon>
        <taxon>Simiduia</taxon>
    </lineage>
</organism>